<dbReference type="EMBL" id="CAJNNV010000051">
    <property type="protein sequence ID" value="CAE8581256.1"/>
    <property type="molecule type" value="Genomic_DNA"/>
</dbReference>
<comment type="caution">
    <text evidence="3">The sequence shown here is derived from an EMBL/GenBank/DDBJ whole genome shotgun (WGS) entry which is preliminary data.</text>
</comment>
<gene>
    <name evidence="3" type="ORF">PGLA1383_LOCUS21176</name>
    <name evidence="2" type="ORF">PGLA1383_LOCUS278</name>
</gene>
<dbReference type="EMBL" id="CAJNNV010014840">
    <property type="protein sequence ID" value="CAE8602946.1"/>
    <property type="molecule type" value="Genomic_DNA"/>
</dbReference>
<reference evidence="3" key="1">
    <citation type="submission" date="2021-02" db="EMBL/GenBank/DDBJ databases">
        <authorList>
            <person name="Dougan E. K."/>
            <person name="Rhodes N."/>
            <person name="Thang M."/>
            <person name="Chan C."/>
        </authorList>
    </citation>
    <scope>NUCLEOTIDE SEQUENCE</scope>
</reference>
<protein>
    <submittedName>
        <fullName evidence="3">Uncharacterized protein</fullName>
    </submittedName>
</protein>
<dbReference type="Proteomes" id="UP000654075">
    <property type="component" value="Unassembled WGS sequence"/>
</dbReference>
<organism evidence="3 4">
    <name type="scientific">Polarella glacialis</name>
    <name type="common">Dinoflagellate</name>
    <dbReference type="NCBI Taxonomy" id="89957"/>
    <lineage>
        <taxon>Eukaryota</taxon>
        <taxon>Sar</taxon>
        <taxon>Alveolata</taxon>
        <taxon>Dinophyceae</taxon>
        <taxon>Suessiales</taxon>
        <taxon>Suessiaceae</taxon>
        <taxon>Polarella</taxon>
    </lineage>
</organism>
<sequence>MLSWALQLELPDHYRFAPGHHRAKGEHAMARKYSCDVVWTSLRAQWAILVSVQGGWVLMTAQCRVGFPPVQKGALSLHLAAELVEPQFLKLAVSFRLGAQPEADEKSSSGSDSSSNSDGEGLEPALQRSAAAGRVDIHRKTLASCVAISYLGLIIRRFARTLALASFQGRFRTTGPASPQRQLSKPFGIRPTQTQPFHPTILSFAATTPSDFVRSHCPEYSYCSAGFEWGKTV</sequence>
<accession>A0A813EQH6</accession>
<name>A0A813EQH6_POLGL</name>
<evidence type="ECO:0000313" key="4">
    <source>
        <dbReference type="Proteomes" id="UP000654075"/>
    </source>
</evidence>
<keyword evidence="4" id="KW-1185">Reference proteome</keyword>
<evidence type="ECO:0000313" key="2">
    <source>
        <dbReference type="EMBL" id="CAE8581256.1"/>
    </source>
</evidence>
<evidence type="ECO:0000256" key="1">
    <source>
        <dbReference type="SAM" id="MobiDB-lite"/>
    </source>
</evidence>
<proteinExistence type="predicted"/>
<dbReference type="AlphaFoldDB" id="A0A813EQH6"/>
<feature type="compositionally biased region" description="Low complexity" evidence="1">
    <location>
        <begin position="108"/>
        <end position="119"/>
    </location>
</feature>
<evidence type="ECO:0000313" key="3">
    <source>
        <dbReference type="EMBL" id="CAE8602946.1"/>
    </source>
</evidence>
<feature type="region of interest" description="Disordered" evidence="1">
    <location>
        <begin position="102"/>
        <end position="125"/>
    </location>
</feature>